<sequence length="61" mass="7022">MFKYELDQTVQINISNEEGYIKGRAEYTNSCNQYCVHYLAADGRAVDGWFEEGELLPAELK</sequence>
<name>A0AA95K1X1_9GAMM</name>
<protein>
    <submittedName>
        <fullName evidence="1">Uncharacterized protein</fullName>
    </submittedName>
</protein>
<reference evidence="1" key="1">
    <citation type="submission" date="2023-04" db="EMBL/GenBank/DDBJ databases">
        <title>Genome dynamics across the evolutionary transition to endosymbiosis.</title>
        <authorList>
            <person name="Siozios S."/>
            <person name="Nadal-Jimenez P."/>
            <person name="Azagi T."/>
            <person name="Sprong H."/>
            <person name="Frost C.L."/>
            <person name="Parratt S.R."/>
            <person name="Taylor G."/>
            <person name="Brettell L."/>
            <person name="Lew K.C."/>
            <person name="Croft L."/>
            <person name="King K.C."/>
            <person name="Brockhurst M.A."/>
            <person name="Hypsa V."/>
            <person name="Novakova E."/>
            <person name="Darby A.C."/>
            <person name="Hurst G.D.D."/>
        </authorList>
    </citation>
    <scope>NUCLEOTIDE SEQUENCE</scope>
    <source>
        <strain evidence="1">AIh</strain>
    </source>
</reference>
<accession>A0AA95K1X1</accession>
<organism evidence="1 2">
    <name type="scientific">Arsenophonus nasoniae</name>
    <name type="common">son-killer infecting Nasonia vitripennis</name>
    <dbReference type="NCBI Taxonomy" id="638"/>
    <lineage>
        <taxon>Bacteria</taxon>
        <taxon>Pseudomonadati</taxon>
        <taxon>Pseudomonadota</taxon>
        <taxon>Gammaproteobacteria</taxon>
        <taxon>Enterobacterales</taxon>
        <taxon>Morganellaceae</taxon>
        <taxon>Arsenophonus</taxon>
    </lineage>
</organism>
<evidence type="ECO:0000313" key="2">
    <source>
        <dbReference type="Proteomes" id="UP001177597"/>
    </source>
</evidence>
<dbReference type="RefSeq" id="WP_280629830.1">
    <property type="nucleotide sequence ID" value="NZ_CP123498.1"/>
</dbReference>
<proteinExistence type="predicted"/>
<gene>
    <name evidence="1" type="ORF">QE207_06885</name>
</gene>
<dbReference type="EMBL" id="CP123498">
    <property type="protein sequence ID" value="WGL96286.1"/>
    <property type="molecule type" value="Genomic_DNA"/>
</dbReference>
<evidence type="ECO:0000313" key="1">
    <source>
        <dbReference type="EMBL" id="WGL96286.1"/>
    </source>
</evidence>
<dbReference type="AlphaFoldDB" id="A0AA95K1X1"/>
<dbReference type="Proteomes" id="UP001177597">
    <property type="component" value="Chromosome"/>
</dbReference>